<dbReference type="PROSITE" id="PS00703">
    <property type="entry name" value="OKR_DC_1"/>
    <property type="match status" value="1"/>
</dbReference>
<dbReference type="NCBIfam" id="NF010092">
    <property type="entry name" value="PRK13578.1"/>
    <property type="match status" value="1"/>
</dbReference>
<dbReference type="InterPro" id="IPR015424">
    <property type="entry name" value="PyrdxlP-dep_Trfase"/>
</dbReference>
<dbReference type="FunFam" id="3.40.640.10:FF:000008">
    <property type="entry name" value="Lysine decarboxylase, inducible"/>
    <property type="match status" value="1"/>
</dbReference>
<comment type="similarity">
    <text evidence="2">Belongs to the Orn/Lys/Arg decarboxylase class-I family.</text>
</comment>
<evidence type="ECO:0000259" key="9">
    <source>
        <dbReference type="PROSITE" id="PS00703"/>
    </source>
</evidence>
<protein>
    <recommendedName>
        <fullName evidence="6">ornithine decarboxylase</fullName>
        <ecNumber evidence="6">4.1.1.17</ecNumber>
    </recommendedName>
</protein>
<name>A0A0U1NRL8_9BACI</name>
<evidence type="ECO:0000313" key="11">
    <source>
        <dbReference type="Proteomes" id="UP000199087"/>
    </source>
</evidence>
<dbReference type="InterPro" id="IPR008286">
    <property type="entry name" value="Prn/Lys/Arg_de-COase_C"/>
</dbReference>
<dbReference type="InterPro" id="IPR015422">
    <property type="entry name" value="PyrdxlP-dep_Trfase_small"/>
</dbReference>
<dbReference type="STRING" id="1499688.BN000_00281"/>
<dbReference type="SUPFAM" id="SSF53383">
    <property type="entry name" value="PLP-dependent transferases"/>
    <property type="match status" value="1"/>
</dbReference>
<dbReference type="EC" id="4.1.1.17" evidence="6"/>
<dbReference type="InterPro" id="IPR027464">
    <property type="entry name" value="Ornithine_deCO2ase_N"/>
</dbReference>
<dbReference type="GO" id="GO:0005829">
    <property type="term" value="C:cytosol"/>
    <property type="evidence" value="ECO:0007669"/>
    <property type="project" value="TreeGrafter"/>
</dbReference>
<evidence type="ECO:0000256" key="1">
    <source>
        <dbReference type="ARBA" id="ARBA00001933"/>
    </source>
</evidence>
<evidence type="ECO:0000256" key="3">
    <source>
        <dbReference type="ARBA" id="ARBA00022793"/>
    </source>
</evidence>
<evidence type="ECO:0000256" key="7">
    <source>
        <dbReference type="ARBA" id="ARBA00049127"/>
    </source>
</evidence>
<dbReference type="Gene3D" id="3.40.50.220">
    <property type="match status" value="1"/>
</dbReference>
<dbReference type="InterPro" id="IPR011006">
    <property type="entry name" value="CheY-like_superfamily"/>
</dbReference>
<proteinExistence type="inferred from homology"/>
<evidence type="ECO:0000256" key="5">
    <source>
        <dbReference type="ARBA" id="ARBA00023239"/>
    </source>
</evidence>
<organism evidence="10 11">
    <name type="scientific">Neobacillus massiliamazoniensis</name>
    <dbReference type="NCBI Taxonomy" id="1499688"/>
    <lineage>
        <taxon>Bacteria</taxon>
        <taxon>Bacillati</taxon>
        <taxon>Bacillota</taxon>
        <taxon>Bacilli</taxon>
        <taxon>Bacillales</taxon>
        <taxon>Bacillaceae</taxon>
        <taxon>Neobacillus</taxon>
    </lineage>
</organism>
<dbReference type="RefSeq" id="WP_090629833.1">
    <property type="nucleotide sequence ID" value="NZ_CVRB01000001.1"/>
</dbReference>
<evidence type="ECO:0000256" key="8">
    <source>
        <dbReference type="PIRSR" id="PIRSR009393-1"/>
    </source>
</evidence>
<dbReference type="GO" id="GO:0030170">
    <property type="term" value="F:pyridoxal phosphate binding"/>
    <property type="evidence" value="ECO:0007669"/>
    <property type="project" value="TreeGrafter"/>
</dbReference>
<dbReference type="InterPro" id="IPR000310">
    <property type="entry name" value="Orn/Lys/Arg_deCO2ase_major_dom"/>
</dbReference>
<feature type="modified residue" description="N6-(pyridoxal phosphate)lysine" evidence="8">
    <location>
        <position position="354"/>
    </location>
</feature>
<comment type="catalytic activity">
    <reaction evidence="7">
        <text>L-ornithine + H(+) = putrescine + CO2</text>
        <dbReference type="Rhea" id="RHEA:22964"/>
        <dbReference type="ChEBI" id="CHEBI:15378"/>
        <dbReference type="ChEBI" id="CHEBI:16526"/>
        <dbReference type="ChEBI" id="CHEBI:46911"/>
        <dbReference type="ChEBI" id="CHEBI:326268"/>
        <dbReference type="EC" id="4.1.1.17"/>
    </reaction>
</comment>
<dbReference type="Proteomes" id="UP000199087">
    <property type="component" value="Unassembled WGS sequence"/>
</dbReference>
<evidence type="ECO:0000256" key="4">
    <source>
        <dbReference type="ARBA" id="ARBA00022898"/>
    </source>
</evidence>
<dbReference type="GO" id="GO:0004586">
    <property type="term" value="F:ornithine decarboxylase activity"/>
    <property type="evidence" value="ECO:0007669"/>
    <property type="project" value="UniProtKB-EC"/>
</dbReference>
<accession>A0A0U1NRL8</accession>
<dbReference type="PANTHER" id="PTHR45229">
    <property type="entry name" value="CONSTITUTIVE ORNITHINE DECARBOXYLASE"/>
    <property type="match status" value="1"/>
</dbReference>
<dbReference type="Gene3D" id="3.40.640.10">
    <property type="entry name" value="Type I PLP-dependent aspartate aminotransferase-like (Major domain)"/>
    <property type="match status" value="1"/>
</dbReference>
<dbReference type="Pfam" id="PF01276">
    <property type="entry name" value="OKR_DC_1"/>
    <property type="match status" value="1"/>
</dbReference>
<feature type="domain" description="Orn/Lys/Arg decarboxylases family 1 pyridoxal-P attachment site" evidence="9">
    <location>
        <begin position="349"/>
        <end position="363"/>
    </location>
</feature>
<comment type="cofactor">
    <cofactor evidence="1">
        <name>pyridoxal 5'-phosphate</name>
        <dbReference type="ChEBI" id="CHEBI:597326"/>
    </cofactor>
</comment>
<dbReference type="SUPFAM" id="SSF52172">
    <property type="entry name" value="CheY-like"/>
    <property type="match status" value="1"/>
</dbReference>
<dbReference type="PANTHER" id="PTHR45229:SF3">
    <property type="entry name" value="BIODEGRADATIVE ARGININE DECARBOXYLASE"/>
    <property type="match status" value="1"/>
</dbReference>
<dbReference type="Pfam" id="PF03711">
    <property type="entry name" value="OKR_DC_1_C"/>
    <property type="match status" value="1"/>
</dbReference>
<dbReference type="AlphaFoldDB" id="A0A0U1NRL8"/>
<dbReference type="PIRSF" id="PIRSF009393">
    <property type="entry name" value="Orn_decarb"/>
    <property type="match status" value="1"/>
</dbReference>
<keyword evidence="11" id="KW-1185">Reference proteome</keyword>
<dbReference type="InterPro" id="IPR011193">
    <property type="entry name" value="Orn/lys/arg_de-COase"/>
</dbReference>
<dbReference type="InterPro" id="IPR036633">
    <property type="entry name" value="Prn/Lys/Arg_de-COase_C_sf"/>
</dbReference>
<dbReference type="GO" id="GO:0006520">
    <property type="term" value="P:amino acid metabolic process"/>
    <property type="evidence" value="ECO:0007669"/>
    <property type="project" value="InterPro"/>
</dbReference>
<dbReference type="SUPFAM" id="SSF55904">
    <property type="entry name" value="Ornithine decarboxylase C-terminal domain"/>
    <property type="match status" value="1"/>
</dbReference>
<dbReference type="Gene3D" id="3.90.100.10">
    <property type="entry name" value="Orn/Lys/Arg decarboxylase, C-terminal domain"/>
    <property type="match status" value="1"/>
</dbReference>
<keyword evidence="4 8" id="KW-0663">Pyridoxal phosphate</keyword>
<dbReference type="Gene3D" id="3.90.1150.10">
    <property type="entry name" value="Aspartate Aminotransferase, domain 1"/>
    <property type="match status" value="1"/>
</dbReference>
<dbReference type="InterPro" id="IPR015421">
    <property type="entry name" value="PyrdxlP-dep_Trfase_major"/>
</dbReference>
<evidence type="ECO:0000256" key="2">
    <source>
        <dbReference type="ARBA" id="ARBA00010671"/>
    </source>
</evidence>
<sequence length="730" mass="83539">MSFKLAIAPEAAEFIHVSKRMVDATKVHDWTDISALVVMDSQLEIAKEAEETKFGIPCFVVTDDASKFDMNQIDYVDHLIDSHNSFDKNLYSREVEHASKEYEERAIPPFFKGLQEAVGRGSLQFETPGHQGGQYFRKHPAGRQFYDFFGENIFRADFACSEVALGDLLIHEGPAMEAEKHAAKVFNADKTYFVMNGSTTSNNITISAAISHDDLVLFDRNNHKSVYNSALIMNGGRPVYLETNRDSYGFIGGIYDSNFEEEYIREQVRKIDPERAEWKRPFRLAVIQLGTYDGNIYNAKQVIERIGHLCDYILFDSAWVGYEQFIPMMKSSSPLLVDLGPEAPGIFVVQSTHKGQAGFSQASQIHKKDKHIKGQDRYIDHKRMNNSYMKYSSTSPFYPLFASLDVNAQMQEGEVGKKLWEDLMVILVDARKELLEKAKMIRPFLPPIVHGKAWQEAPSEEIAKDVDYWRFNPEENWHGFDGYSKNQYFVDPNKFLLTTPGINTETDSYEDFGIPAIILANYLREHGIIPEKSDLNAIEFLMTPAEDTTKIGNLITQILKFEKLVEADAPLAKVLPRLYETHQARYEGYTVRKLAQEMHDFYKDRNCKDYQKKMFKHEYLPEQAMTPFAANEELKRNNTKLVPISKIQGEIALEGALPYPPGILCVVPGEVWNDAVCQYFLILEEGINRFPGFAPEIQGVYFSEENGRIIASGYVFDAVKKEQREIEKRR</sequence>
<dbReference type="OrthoDB" id="9815233at2"/>
<dbReference type="EMBL" id="CVRB01000001">
    <property type="protein sequence ID" value="CRK80398.1"/>
    <property type="molecule type" value="Genomic_DNA"/>
</dbReference>
<gene>
    <name evidence="10" type="ORF">BN000_00281</name>
</gene>
<evidence type="ECO:0000256" key="6">
    <source>
        <dbReference type="ARBA" id="ARBA00034138"/>
    </source>
</evidence>
<dbReference type="FunFam" id="3.90.1150.10:FF:000032">
    <property type="entry name" value="Ornithine decarboxylase SpeF"/>
    <property type="match status" value="1"/>
</dbReference>
<keyword evidence="5" id="KW-0456">Lyase</keyword>
<evidence type="ECO:0000313" key="10">
    <source>
        <dbReference type="EMBL" id="CRK80398.1"/>
    </source>
</evidence>
<keyword evidence="3" id="KW-0210">Decarboxylase</keyword>
<reference evidence="11" key="1">
    <citation type="submission" date="2015-05" db="EMBL/GenBank/DDBJ databases">
        <authorList>
            <person name="Urmite Genomes"/>
        </authorList>
    </citation>
    <scope>NUCLEOTIDE SEQUENCE [LARGE SCALE GENOMIC DNA]</scope>
    <source>
        <strain evidence="11">LF1</strain>
    </source>
</reference>
<dbReference type="CDD" id="cd00615">
    <property type="entry name" value="Orn_deC_like"/>
    <property type="match status" value="1"/>
</dbReference>